<keyword evidence="1" id="KW-1133">Transmembrane helix</keyword>
<organism evidence="2 3">
    <name type="scientific">Shewanella colwelliana</name>
    <name type="common">Alteromonas colwelliana</name>
    <dbReference type="NCBI Taxonomy" id="23"/>
    <lineage>
        <taxon>Bacteria</taxon>
        <taxon>Pseudomonadati</taxon>
        <taxon>Pseudomonadota</taxon>
        <taxon>Gammaproteobacteria</taxon>
        <taxon>Alteromonadales</taxon>
        <taxon>Shewanellaceae</taxon>
        <taxon>Shewanella</taxon>
    </lineage>
</organism>
<feature type="transmembrane region" description="Helical" evidence="1">
    <location>
        <begin position="6"/>
        <end position="26"/>
    </location>
</feature>
<dbReference type="Proteomes" id="UP000773469">
    <property type="component" value="Unassembled WGS sequence"/>
</dbReference>
<gene>
    <name evidence="2" type="ORF">TUM3794_20550</name>
</gene>
<feature type="transmembrane region" description="Helical" evidence="1">
    <location>
        <begin position="57"/>
        <end position="76"/>
    </location>
</feature>
<reference evidence="2 3" key="1">
    <citation type="submission" date="2021-05" db="EMBL/GenBank/DDBJ databases">
        <title>Molecular characterization for Shewanella algae harboring chromosomal blaOXA-55-like strains isolated from clinical and environment sample.</title>
        <authorList>
            <person name="Ohama Y."/>
            <person name="Aoki K."/>
            <person name="Harada S."/>
            <person name="Moriya K."/>
            <person name="Ishii Y."/>
            <person name="Tateda K."/>
        </authorList>
    </citation>
    <scope>NUCLEOTIDE SEQUENCE [LARGE SCALE GENOMIC DNA]</scope>
    <source>
        <strain evidence="2 3">MBTL60-118</strain>
    </source>
</reference>
<sequence length="91" mass="10528">MHEGSFVFLVTVDFIVFALATTHALYTLKCEATVLWASLIFWMSQLAYRVEMHELDMYLTLLFIAMVVYLAIAEAWEETKSKRAETTEAQK</sequence>
<evidence type="ECO:0000313" key="3">
    <source>
        <dbReference type="Proteomes" id="UP000773469"/>
    </source>
</evidence>
<name>A0ABQ4P0L8_SHECO</name>
<keyword evidence="3" id="KW-1185">Reference proteome</keyword>
<accession>A0ABQ4P0L8</accession>
<evidence type="ECO:0008006" key="4">
    <source>
        <dbReference type="Google" id="ProtNLM"/>
    </source>
</evidence>
<protein>
    <recommendedName>
        <fullName evidence="4">Nicotinamide riboside transporter PnuC</fullName>
    </recommendedName>
</protein>
<keyword evidence="1" id="KW-0472">Membrane</keyword>
<comment type="caution">
    <text evidence="2">The sequence shown here is derived from an EMBL/GenBank/DDBJ whole genome shotgun (WGS) entry which is preliminary data.</text>
</comment>
<keyword evidence="1" id="KW-0812">Transmembrane</keyword>
<dbReference type="EMBL" id="BPEU01000013">
    <property type="protein sequence ID" value="GIU41049.1"/>
    <property type="molecule type" value="Genomic_DNA"/>
</dbReference>
<proteinExistence type="predicted"/>
<evidence type="ECO:0000313" key="2">
    <source>
        <dbReference type="EMBL" id="GIU41049.1"/>
    </source>
</evidence>
<evidence type="ECO:0000256" key="1">
    <source>
        <dbReference type="SAM" id="Phobius"/>
    </source>
</evidence>